<keyword evidence="5 9" id="KW-0863">Zinc-finger</keyword>
<dbReference type="EMBL" id="JWZX01000659">
    <property type="protein sequence ID" value="KOO36030.1"/>
    <property type="molecule type" value="Genomic_DNA"/>
</dbReference>
<dbReference type="CDD" id="cd04475">
    <property type="entry name" value="RPA1_DBD_B"/>
    <property type="match status" value="1"/>
</dbReference>
<dbReference type="Gene3D" id="2.40.50.140">
    <property type="entry name" value="Nucleic acid-binding proteins"/>
    <property type="match status" value="4"/>
</dbReference>
<keyword evidence="16" id="KW-1185">Reference proteome</keyword>
<evidence type="ECO:0000256" key="2">
    <source>
        <dbReference type="ARBA" id="ARBA00005690"/>
    </source>
</evidence>
<dbReference type="SUPFAM" id="SSF50249">
    <property type="entry name" value="Nucleic acid-binding proteins"/>
    <property type="match status" value="4"/>
</dbReference>
<feature type="region of interest" description="Disordered" evidence="10">
    <location>
        <begin position="639"/>
        <end position="679"/>
    </location>
</feature>
<dbReference type="Pfam" id="PF01336">
    <property type="entry name" value="tRNA_anti-codon"/>
    <property type="match status" value="1"/>
</dbReference>
<dbReference type="GO" id="GO:0006310">
    <property type="term" value="P:DNA recombination"/>
    <property type="evidence" value="ECO:0007669"/>
    <property type="project" value="InterPro"/>
</dbReference>
<dbReference type="InterPro" id="IPR031657">
    <property type="entry name" value="REPA_OB_2"/>
</dbReference>
<dbReference type="AlphaFoldDB" id="A0A0M0KB22"/>
<evidence type="ECO:0000256" key="5">
    <source>
        <dbReference type="ARBA" id="ARBA00022771"/>
    </source>
</evidence>
<dbReference type="CDD" id="cd04476">
    <property type="entry name" value="RPA1_DBD_C"/>
    <property type="match status" value="1"/>
</dbReference>
<keyword evidence="4 9" id="KW-0479">Metal-binding</keyword>
<evidence type="ECO:0000256" key="7">
    <source>
        <dbReference type="ARBA" id="ARBA00023125"/>
    </source>
</evidence>
<evidence type="ECO:0000256" key="8">
    <source>
        <dbReference type="ARBA" id="ARBA00023242"/>
    </source>
</evidence>
<dbReference type="FunFam" id="2.40.50.140:FF:000064">
    <property type="entry name" value="Replication protein A subunit"/>
    <property type="match status" value="1"/>
</dbReference>
<dbReference type="GO" id="GO:0008270">
    <property type="term" value="F:zinc ion binding"/>
    <property type="evidence" value="ECO:0007669"/>
    <property type="project" value="UniProtKB-KW"/>
</dbReference>
<dbReference type="PANTHER" id="PTHR47165:SF4">
    <property type="entry name" value="OS03G0429900 PROTEIN"/>
    <property type="match status" value="1"/>
</dbReference>
<evidence type="ECO:0000259" key="13">
    <source>
        <dbReference type="Pfam" id="PF08646"/>
    </source>
</evidence>
<evidence type="ECO:0000256" key="10">
    <source>
        <dbReference type="SAM" id="MobiDB-lite"/>
    </source>
</evidence>
<dbReference type="PANTHER" id="PTHR47165">
    <property type="entry name" value="OS03G0429900 PROTEIN"/>
    <property type="match status" value="1"/>
</dbReference>
<name>A0A0M0KB22_9EUKA</name>
<comment type="similarity">
    <text evidence="2 9">Belongs to the replication factor A protein 1 family.</text>
</comment>
<dbReference type="GO" id="GO:0005634">
    <property type="term" value="C:nucleus"/>
    <property type="evidence" value="ECO:0007669"/>
    <property type="project" value="UniProtKB-SubCell"/>
</dbReference>
<dbReference type="Pfam" id="PF04057">
    <property type="entry name" value="Rep-A_N"/>
    <property type="match status" value="1"/>
</dbReference>
<dbReference type="FunFam" id="2.40.50.140:FF:000041">
    <property type="entry name" value="Replication protein A subunit"/>
    <property type="match status" value="1"/>
</dbReference>
<feature type="domain" description="Replication factor A C-terminal" evidence="13">
    <location>
        <begin position="480"/>
        <end position="611"/>
    </location>
</feature>
<evidence type="ECO:0000313" key="16">
    <source>
        <dbReference type="Proteomes" id="UP000037460"/>
    </source>
</evidence>
<gene>
    <name evidence="15" type="ORF">Ctob_013797</name>
</gene>
<dbReference type="GO" id="GO:0003677">
    <property type="term" value="F:DNA binding"/>
    <property type="evidence" value="ECO:0007669"/>
    <property type="project" value="UniProtKB-KW"/>
</dbReference>
<dbReference type="Proteomes" id="UP000037460">
    <property type="component" value="Unassembled WGS sequence"/>
</dbReference>
<keyword evidence="6 9" id="KW-0862">Zinc</keyword>
<reference evidence="16" key="1">
    <citation type="journal article" date="2015" name="PLoS Genet.">
        <title>Genome Sequence and Transcriptome Analyses of Chrysochromulina tobin: Metabolic Tools for Enhanced Algal Fitness in the Prominent Order Prymnesiales (Haptophyceae).</title>
        <authorList>
            <person name="Hovde B.T."/>
            <person name="Deodato C.R."/>
            <person name="Hunsperger H.M."/>
            <person name="Ryken S.A."/>
            <person name="Yost W."/>
            <person name="Jha R.K."/>
            <person name="Patterson J."/>
            <person name="Monnat R.J. Jr."/>
            <person name="Barlow S.B."/>
            <person name="Starkenburg S.R."/>
            <person name="Cattolico R.A."/>
        </authorList>
    </citation>
    <scope>NUCLEOTIDE SEQUENCE</scope>
    <source>
        <strain evidence="16">CCMP291</strain>
    </source>
</reference>
<feature type="domain" description="Replication protein A OB" evidence="14">
    <location>
        <begin position="302"/>
        <end position="400"/>
    </location>
</feature>
<evidence type="ECO:0000256" key="3">
    <source>
        <dbReference type="ARBA" id="ARBA00022705"/>
    </source>
</evidence>
<dbReference type="InterPro" id="IPR012340">
    <property type="entry name" value="NA-bd_OB-fold"/>
</dbReference>
<dbReference type="InterPro" id="IPR004365">
    <property type="entry name" value="NA-bd_OB_tRNA"/>
</dbReference>
<dbReference type="Pfam" id="PF16900">
    <property type="entry name" value="REPA_OB_2"/>
    <property type="match status" value="1"/>
</dbReference>
<accession>A0A0M0KB22</accession>
<dbReference type="GO" id="GO:0006281">
    <property type="term" value="P:DNA repair"/>
    <property type="evidence" value="ECO:0007669"/>
    <property type="project" value="InterPro"/>
</dbReference>
<dbReference type="OrthoDB" id="1751331at2759"/>
<keyword evidence="3 9" id="KW-0235">DNA replication</keyword>
<comment type="caution">
    <text evidence="15">The sequence shown here is derived from an EMBL/GenBank/DDBJ whole genome shotgun (WGS) entry which is preliminary data.</text>
</comment>
<dbReference type="CDD" id="cd04474">
    <property type="entry name" value="RPA1_DBD_A"/>
    <property type="match status" value="1"/>
</dbReference>
<evidence type="ECO:0000313" key="15">
    <source>
        <dbReference type="EMBL" id="KOO36030.1"/>
    </source>
</evidence>
<comment type="subcellular location">
    <subcellularLocation>
        <location evidence="1 9">Nucleus</location>
    </subcellularLocation>
</comment>
<dbReference type="InterPro" id="IPR047192">
    <property type="entry name" value="Euk_RPA1_DBD_C"/>
</dbReference>
<evidence type="ECO:0000256" key="1">
    <source>
        <dbReference type="ARBA" id="ARBA00004123"/>
    </source>
</evidence>
<evidence type="ECO:0000259" key="11">
    <source>
        <dbReference type="Pfam" id="PF01336"/>
    </source>
</evidence>
<keyword evidence="7 9" id="KW-0238">DNA-binding</keyword>
<protein>
    <recommendedName>
        <fullName evidence="9">Replication protein A subunit</fullName>
    </recommendedName>
</protein>
<feature type="compositionally biased region" description="Polar residues" evidence="10">
    <location>
        <begin position="666"/>
        <end position="679"/>
    </location>
</feature>
<feature type="domain" description="OB" evidence="11">
    <location>
        <begin position="194"/>
        <end position="273"/>
    </location>
</feature>
<dbReference type="InterPro" id="IPR007199">
    <property type="entry name" value="Rep_factor-A_N"/>
</dbReference>
<feature type="domain" description="Replication factor-A protein 1 N-terminal" evidence="12">
    <location>
        <begin position="10"/>
        <end position="101"/>
    </location>
</feature>
<keyword evidence="8 9" id="KW-0539">Nucleus</keyword>
<evidence type="ECO:0000256" key="4">
    <source>
        <dbReference type="ARBA" id="ARBA00022723"/>
    </source>
</evidence>
<evidence type="ECO:0000259" key="12">
    <source>
        <dbReference type="Pfam" id="PF04057"/>
    </source>
</evidence>
<dbReference type="GO" id="GO:0006260">
    <property type="term" value="P:DNA replication"/>
    <property type="evidence" value="ECO:0007669"/>
    <property type="project" value="UniProtKB-KW"/>
</dbReference>
<organism evidence="15 16">
    <name type="scientific">Chrysochromulina tobinii</name>
    <dbReference type="NCBI Taxonomy" id="1460289"/>
    <lineage>
        <taxon>Eukaryota</taxon>
        <taxon>Haptista</taxon>
        <taxon>Haptophyta</taxon>
        <taxon>Prymnesiophyceae</taxon>
        <taxon>Prymnesiales</taxon>
        <taxon>Chrysochromulinaceae</taxon>
        <taxon>Chrysochromulina</taxon>
    </lineage>
</organism>
<evidence type="ECO:0000259" key="14">
    <source>
        <dbReference type="Pfam" id="PF16900"/>
    </source>
</evidence>
<dbReference type="InterPro" id="IPR013955">
    <property type="entry name" value="Rep_factor-A_C"/>
</dbReference>
<dbReference type="Pfam" id="PF08646">
    <property type="entry name" value="Rep_fac-A_C"/>
    <property type="match status" value="1"/>
</dbReference>
<dbReference type="FunFam" id="2.40.50.140:FF:000090">
    <property type="entry name" value="Replication protein A subunit"/>
    <property type="match status" value="1"/>
</dbReference>
<dbReference type="NCBIfam" id="TIGR00617">
    <property type="entry name" value="rpa1"/>
    <property type="match status" value="1"/>
</dbReference>
<sequence length="679" mass="73233">MAANMLTPCIQNIFRDALPSKPTVQIIEIKQIATAANGEAPTRIKVHISDGEQYGLAVLTGECAKMVTSETVKLHSLIVLKNYVVNQLANSKFAIIMEMAVAETQPAELEKLGEPVKWDTVQAATPQGKPSQAGSPVTGGTSRIAPSNFGAAAAVGPAGGRAPVNYQPLASSPLSAAKATPIDGLNPYSNKWMIKARVMNKSDMRTFSNAKTGDSSVFSFDVCDESAEIRISAWREIAERLHPIIEVGKTYLISKGQLKPANKRYSTLNNAYEITLNFDTTLQLVADADDFKPKVHYSFVPIGDIASRPANATVDVLGVVTDVSAATTINTKTGRELTKRTMKIADDSGSAIELTLWGTQASSFPDDLGNASVVAFKGLRVTDWNQRSLGAQNGTVFEVNPELDATERLKSWWEGGGGGTTVSLSQDTRGSGAGPKIDPDARSTTTELFERGNASGEVAYGTFRGVVSKLLLSSSQGGEEKPAWYSACPKCNKKVVGDETSGHTCESCGWSGAECSYRYIVPLVLLDAEGSIVATAFNDQGTQLLGKKADELKRLKDENRPAYDAVVQRATWRPMLYRLRAKMETYNDQSRFKGAIMSATPINFATEGKLLLADIKKYELPSADLEAAAVASLAPKQEFVKQERKERKAKVTVKPEPMDEVEPEATGSQPQPDLSQFDD</sequence>
<evidence type="ECO:0000256" key="6">
    <source>
        <dbReference type="ARBA" id="ARBA00022833"/>
    </source>
</evidence>
<proteinExistence type="inferred from homology"/>
<dbReference type="InterPro" id="IPR004591">
    <property type="entry name" value="Rfa1"/>
</dbReference>
<evidence type="ECO:0000256" key="9">
    <source>
        <dbReference type="RuleBase" id="RU364130"/>
    </source>
</evidence>
<feature type="region of interest" description="Disordered" evidence="10">
    <location>
        <begin position="416"/>
        <end position="441"/>
    </location>
</feature>